<dbReference type="SUPFAM" id="SSF51126">
    <property type="entry name" value="Pectin lyase-like"/>
    <property type="match status" value="2"/>
</dbReference>
<dbReference type="Pfam" id="PF03797">
    <property type="entry name" value="Autotransporter"/>
    <property type="match status" value="1"/>
</dbReference>
<dbReference type="InterPro" id="IPR013425">
    <property type="entry name" value="Autotrns_rpt"/>
</dbReference>
<dbReference type="PROSITE" id="PS51208">
    <property type="entry name" value="AUTOTRANSPORTER"/>
    <property type="match status" value="1"/>
</dbReference>
<dbReference type="NCBIfam" id="TIGR02601">
    <property type="entry name" value="autotrns_rpt"/>
    <property type="match status" value="2"/>
</dbReference>
<dbReference type="SMART" id="SM00869">
    <property type="entry name" value="Autotransporter"/>
    <property type="match status" value="1"/>
</dbReference>
<dbReference type="InterPro" id="IPR006315">
    <property type="entry name" value="OM_autotransptr_brl_dom"/>
</dbReference>
<dbReference type="GO" id="GO:0019867">
    <property type="term" value="C:outer membrane"/>
    <property type="evidence" value="ECO:0007669"/>
    <property type="project" value="InterPro"/>
</dbReference>
<evidence type="ECO:0000259" key="3">
    <source>
        <dbReference type="PROSITE" id="PS51208"/>
    </source>
</evidence>
<comment type="caution">
    <text evidence="4">The sequence shown here is derived from an EMBL/GenBank/DDBJ whole genome shotgun (WGS) entry which is preliminary data.</text>
</comment>
<dbReference type="PANTHER" id="PTHR35037">
    <property type="entry name" value="C-TERMINAL REGION OF AIDA-LIKE PROTEIN"/>
    <property type="match status" value="1"/>
</dbReference>
<dbReference type="Gene3D" id="2.40.128.130">
    <property type="entry name" value="Autotransporter beta-domain"/>
    <property type="match status" value="1"/>
</dbReference>
<dbReference type="InterPro" id="IPR051551">
    <property type="entry name" value="Autotransporter_adhesion"/>
</dbReference>
<dbReference type="Gene3D" id="2.160.20.20">
    <property type="match status" value="1"/>
</dbReference>
<evidence type="ECO:0000313" key="5">
    <source>
        <dbReference type="Proteomes" id="UP000219564"/>
    </source>
</evidence>
<dbReference type="NCBIfam" id="TIGR01414">
    <property type="entry name" value="autotrans_barl"/>
    <property type="match status" value="1"/>
</dbReference>
<proteinExistence type="predicted"/>
<sequence>MRNSRPDHTPIALLIATLLSGYSPLAAYAKPIVTDGDVSPAVPLSITDDWSIGGSFYVARTGTGSLVIQDGAMVRDSNAFVGQEAGSVGTAYVTGTGSTWTEVGSFFVGNFGTGTVNITDGASVLDRYGYIGDNTGSVGVVNVSGVGSLWNSSRDLAIATSGSGTLNIADGATVSNDFGSIGDDTSGVGVVNITGAGSTWTNHSDLTIGLIGNGSVTVFDGGKLATAASFIGSFFESTGSVQVSGTGSNWSATDTVNVGYDGAGTLTLAEAGRLSVQNGAGTLSLGTFANGAGTLNLGGTSSNARDATEAGTLDVAKVEFGDGTGTLNFNLADLRYNFEPVLTSTGSGVHRLNQVAGTTVLGADNSGFNGTTTVSGGTLIVANALGGSALVTGGLLQVDNTLAGPVTVEGSGTLAGVGSINGSTLFTKGGVLVGRQGQTLNIGGDLALTNASQVNVVLGGTSTQALFNVGGALTLDGTLNISSPGGFGAGSYRVIDYQGTLTDNGMTLGTLPVGVSSSNLQIQTAVNGQVNVLSSVGVKLNFWDGSNVSQRNNNVIDGGSGIWQANDLDWTTADGVINGPYQPDPNFAVFQGSTGTVTVDNSAGAIGITGLQIASDGYRIEGGDIALLGGSESIFRVGDSSAASASMTGTLAANLYGASTLVKTDFGTLILAGNNTYTGGTDIRGGVLSVSSDTNLGAASGAITLDGGALATTASFATGRDITLMKQGEINVASATALTLSGNITGSGELYKSGAGTLNLSGTNSYTHTRVEAGTLVGNTTSISGNVFNSASLIFNQAADATYAGTLTGRGTATKSGAGSLTLSGISRHLWKIEDGTLITSAERYRGNTQIEHGGALRFEQTGDATYAGVLSGSGVFSKTGAGQLSLTGNSSAFNGSADIQSGTLVMGNQSQLGGTLTMGKGTTLRGSGIVGTTVLQEGATVAPGSSIGTLKVAGDLTFSPGSTYLVEVDPDSAASDRIEVTGTANLAGSVVHVGPEGNFDSARQYTILTANSVQGQFTSVQSNFAFLDPTLGYSAQDVTLELVRKREAGAFTDAALTYNQRATAAALDTLADTNALHEYILTLPKEAPPAVFDSLSGELHASIASALRGAGTTLNSLPLTHLRTRLQSYTPINESPVWVEYVGTRQTLQPNHNAAEVKQDTNGVFVGTDHAVDQGWHLGSALGYTQGDLSINDRASKANLSNYSATLFGGKAFDAGVGTLNLLFGTAYTWHDIDTRRYATVSGSSQKLTADYSASTAQVFSEVGYVIPLTERTHIEPFAGLVWSDLRTRGFSESGGSAALDGNHSSDKQTASTLGFRTQTAISLGGIEGQLRTTLGWQHAFDDVVANKTMTFEGSQPFTVAGAPIARNSALVGLGADVPLTHATRVGLNYNGQYGEGNREHAGILTLTWRY</sequence>
<dbReference type="RefSeq" id="WP_097192459.1">
    <property type="nucleotide sequence ID" value="NZ_OBKZ01000041.1"/>
</dbReference>
<dbReference type="InterPro" id="IPR036709">
    <property type="entry name" value="Autotransporte_beta_dom_sf"/>
</dbReference>
<evidence type="ECO:0000256" key="2">
    <source>
        <dbReference type="SAM" id="SignalP"/>
    </source>
</evidence>
<dbReference type="Proteomes" id="UP000219564">
    <property type="component" value="Unassembled WGS sequence"/>
</dbReference>
<name>A0AAX2HC91_9PSED</name>
<feature type="signal peptide" evidence="2">
    <location>
        <begin position="1"/>
        <end position="29"/>
    </location>
</feature>
<dbReference type="InterPro" id="IPR005546">
    <property type="entry name" value="Autotransporte_beta"/>
</dbReference>
<organism evidence="4 5">
    <name type="scientific">Pseudomonas lundensis</name>
    <dbReference type="NCBI Taxonomy" id="86185"/>
    <lineage>
        <taxon>Bacteria</taxon>
        <taxon>Pseudomonadati</taxon>
        <taxon>Pseudomonadota</taxon>
        <taxon>Gammaproteobacteria</taxon>
        <taxon>Pseudomonadales</taxon>
        <taxon>Pseudomonadaceae</taxon>
        <taxon>Pseudomonas</taxon>
    </lineage>
</organism>
<dbReference type="EMBL" id="OBKZ01000041">
    <property type="protein sequence ID" value="SOB53829.1"/>
    <property type="molecule type" value="Genomic_DNA"/>
</dbReference>
<reference evidence="4 5" key="1">
    <citation type="submission" date="2017-08" db="EMBL/GenBank/DDBJ databases">
        <authorList>
            <person name="Chaillou S."/>
        </authorList>
    </citation>
    <scope>NUCLEOTIDE SEQUENCE [LARGE SCALE GENOMIC DNA]</scope>
    <source>
        <strain evidence="4 5">MFPA15A1205</strain>
    </source>
</reference>
<evidence type="ECO:0000256" key="1">
    <source>
        <dbReference type="ARBA" id="ARBA00022729"/>
    </source>
</evidence>
<dbReference type="InterPro" id="IPR030895">
    <property type="entry name" value="T5SS_PEPC_rpt"/>
</dbReference>
<dbReference type="InterPro" id="IPR012332">
    <property type="entry name" value="Autotransporter_pectin_lyase_C"/>
</dbReference>
<gene>
    <name evidence="4" type="ORF">PLUA15_460019</name>
</gene>
<dbReference type="InterPro" id="IPR011050">
    <property type="entry name" value="Pectin_lyase_fold/virulence"/>
</dbReference>
<dbReference type="PANTHER" id="PTHR35037:SF3">
    <property type="entry name" value="C-TERMINAL REGION OF AIDA-LIKE PROTEIN"/>
    <property type="match status" value="1"/>
</dbReference>
<dbReference type="NCBIfam" id="TIGR04393">
    <property type="entry name" value="rpt_T5SS_PEPC"/>
    <property type="match status" value="4"/>
</dbReference>
<dbReference type="SUPFAM" id="SSF103515">
    <property type="entry name" value="Autotransporter"/>
    <property type="match status" value="1"/>
</dbReference>
<feature type="chain" id="PRO_5043881057" evidence="2">
    <location>
        <begin position="30"/>
        <end position="1412"/>
    </location>
</feature>
<keyword evidence="1 2" id="KW-0732">Signal</keyword>
<dbReference type="Pfam" id="PF12951">
    <property type="entry name" value="PATR"/>
    <property type="match status" value="5"/>
</dbReference>
<evidence type="ECO:0000313" key="4">
    <source>
        <dbReference type="EMBL" id="SOB53829.1"/>
    </source>
</evidence>
<protein>
    <submittedName>
        <fullName evidence="4">Outer membrane autotransporter barrel domain-containing protein</fullName>
    </submittedName>
</protein>
<feature type="domain" description="Autotransporter" evidence="3">
    <location>
        <begin position="1131"/>
        <end position="1412"/>
    </location>
</feature>
<accession>A0AAX2HC91</accession>